<dbReference type="AlphaFoldDB" id="A0A238KAP7"/>
<dbReference type="PANTHER" id="PTHR30055:SF234">
    <property type="entry name" value="HTH-TYPE TRANSCRIPTIONAL REGULATOR BETI"/>
    <property type="match status" value="1"/>
</dbReference>
<dbReference type="Pfam" id="PF00440">
    <property type="entry name" value="TetR_N"/>
    <property type="match status" value="1"/>
</dbReference>
<accession>A0A238KAP7</accession>
<dbReference type="InterPro" id="IPR009057">
    <property type="entry name" value="Homeodomain-like_sf"/>
</dbReference>
<protein>
    <submittedName>
        <fullName evidence="6">Transcriptional regulator BetI</fullName>
    </submittedName>
</protein>
<dbReference type="GO" id="GO:0003700">
    <property type="term" value="F:DNA-binding transcription factor activity"/>
    <property type="evidence" value="ECO:0007669"/>
    <property type="project" value="TreeGrafter"/>
</dbReference>
<evidence type="ECO:0000256" key="3">
    <source>
        <dbReference type="ARBA" id="ARBA00023163"/>
    </source>
</evidence>
<feature type="DNA-binding region" description="H-T-H motif" evidence="4">
    <location>
        <begin position="30"/>
        <end position="49"/>
    </location>
</feature>
<dbReference type="SUPFAM" id="SSF46689">
    <property type="entry name" value="Homeodomain-like"/>
    <property type="match status" value="1"/>
</dbReference>
<dbReference type="Gene3D" id="1.10.357.10">
    <property type="entry name" value="Tetracycline Repressor, domain 2"/>
    <property type="match status" value="1"/>
</dbReference>
<dbReference type="OrthoDB" id="7914379at2"/>
<keyword evidence="2 4" id="KW-0238">DNA-binding</keyword>
<keyword evidence="3" id="KW-0804">Transcription</keyword>
<dbReference type="EMBL" id="FXYG01000002">
    <property type="protein sequence ID" value="SMX39948.1"/>
    <property type="molecule type" value="Genomic_DNA"/>
</dbReference>
<feature type="domain" description="HTH tetR-type" evidence="5">
    <location>
        <begin position="7"/>
        <end position="67"/>
    </location>
</feature>
<dbReference type="RefSeq" id="WP_093963069.1">
    <property type="nucleotide sequence ID" value="NZ_FXYG01000002.1"/>
</dbReference>
<gene>
    <name evidence="6" type="ORF">RUA8715_01502</name>
</gene>
<evidence type="ECO:0000256" key="1">
    <source>
        <dbReference type="ARBA" id="ARBA00023015"/>
    </source>
</evidence>
<evidence type="ECO:0000313" key="6">
    <source>
        <dbReference type="EMBL" id="SMX39948.1"/>
    </source>
</evidence>
<evidence type="ECO:0000313" key="7">
    <source>
        <dbReference type="Proteomes" id="UP000202485"/>
    </source>
</evidence>
<dbReference type="Pfam" id="PF14246">
    <property type="entry name" value="TetR_C_7"/>
    <property type="match status" value="1"/>
</dbReference>
<dbReference type="Proteomes" id="UP000202485">
    <property type="component" value="Unassembled WGS sequence"/>
</dbReference>
<dbReference type="Gene3D" id="1.10.10.60">
    <property type="entry name" value="Homeodomain-like"/>
    <property type="match status" value="1"/>
</dbReference>
<keyword evidence="1" id="KW-0805">Transcription regulation</keyword>
<dbReference type="PRINTS" id="PR00455">
    <property type="entry name" value="HTHTETR"/>
</dbReference>
<dbReference type="InterPro" id="IPR001647">
    <property type="entry name" value="HTH_TetR"/>
</dbReference>
<sequence length="198" mass="21966">MREERRSLRQRQIEDAAYEVLEAKGYGGTSMRDIAKQARASNETLYRWYGDKQGLFQALVARNAEEVKDHLASELETDHDALSILRTLGPKLLTLLTGDRAVALNRAAAADSSGELGAALSKAGREAVFPLLERVFLRAREEGALNFEHTGEAVALYLDLLIGDQQVRRVIGRLPSPSKTFCQERSERAVKLLCKLLG</sequence>
<reference evidence="7" key="1">
    <citation type="submission" date="2017-05" db="EMBL/GenBank/DDBJ databases">
        <authorList>
            <person name="Rodrigo-Torres L."/>
            <person name="Arahal R. D."/>
            <person name="Lucena T."/>
        </authorList>
    </citation>
    <scope>NUCLEOTIDE SEQUENCE [LARGE SCALE GENOMIC DNA]</scope>
    <source>
        <strain evidence="7">CECT 8715</strain>
    </source>
</reference>
<evidence type="ECO:0000256" key="4">
    <source>
        <dbReference type="PROSITE-ProRule" id="PRU00335"/>
    </source>
</evidence>
<dbReference type="PROSITE" id="PS50977">
    <property type="entry name" value="HTH_TETR_2"/>
    <property type="match status" value="1"/>
</dbReference>
<name>A0A238KAP7_9RHOB</name>
<dbReference type="InterPro" id="IPR050109">
    <property type="entry name" value="HTH-type_TetR-like_transc_reg"/>
</dbReference>
<dbReference type="PANTHER" id="PTHR30055">
    <property type="entry name" value="HTH-TYPE TRANSCRIPTIONAL REGULATOR RUTR"/>
    <property type="match status" value="1"/>
</dbReference>
<evidence type="ECO:0000259" key="5">
    <source>
        <dbReference type="PROSITE" id="PS50977"/>
    </source>
</evidence>
<dbReference type="GO" id="GO:0000976">
    <property type="term" value="F:transcription cis-regulatory region binding"/>
    <property type="evidence" value="ECO:0007669"/>
    <property type="project" value="TreeGrafter"/>
</dbReference>
<dbReference type="InterPro" id="IPR039536">
    <property type="entry name" value="TetR_C_Proteobacteria"/>
</dbReference>
<evidence type="ECO:0000256" key="2">
    <source>
        <dbReference type="ARBA" id="ARBA00023125"/>
    </source>
</evidence>
<keyword evidence="7" id="KW-1185">Reference proteome</keyword>
<organism evidence="6 7">
    <name type="scientific">Ruegeria arenilitoris</name>
    <dbReference type="NCBI Taxonomy" id="1173585"/>
    <lineage>
        <taxon>Bacteria</taxon>
        <taxon>Pseudomonadati</taxon>
        <taxon>Pseudomonadota</taxon>
        <taxon>Alphaproteobacteria</taxon>
        <taxon>Rhodobacterales</taxon>
        <taxon>Roseobacteraceae</taxon>
        <taxon>Ruegeria</taxon>
    </lineage>
</organism>
<proteinExistence type="predicted"/>